<dbReference type="SMART" id="SM00448">
    <property type="entry name" value="REC"/>
    <property type="match status" value="1"/>
</dbReference>
<evidence type="ECO:0000313" key="4">
    <source>
        <dbReference type="EMBL" id="TRO83969.1"/>
    </source>
</evidence>
<dbReference type="Proteomes" id="UP000317155">
    <property type="component" value="Unassembled WGS sequence"/>
</dbReference>
<comment type="caution">
    <text evidence="4">The sequence shown here is derived from an EMBL/GenBank/DDBJ whole genome shotgun (WGS) entry which is preliminary data.</text>
</comment>
<dbReference type="InterPro" id="IPR050595">
    <property type="entry name" value="Bact_response_regulator"/>
</dbReference>
<dbReference type="SUPFAM" id="SSF52172">
    <property type="entry name" value="CheY-like"/>
    <property type="match status" value="1"/>
</dbReference>
<dbReference type="CDD" id="cd19920">
    <property type="entry name" value="REC_PA4781-like"/>
    <property type="match status" value="1"/>
</dbReference>
<keyword evidence="5" id="KW-1185">Reference proteome</keyword>
<feature type="domain" description="Response regulatory" evidence="3">
    <location>
        <begin position="10"/>
        <end position="125"/>
    </location>
</feature>
<protein>
    <submittedName>
        <fullName evidence="4">Response regulator</fullName>
    </submittedName>
</protein>
<evidence type="ECO:0000259" key="3">
    <source>
        <dbReference type="PROSITE" id="PS50110"/>
    </source>
</evidence>
<feature type="modified residue" description="4-aspartylphosphate" evidence="2">
    <location>
        <position position="58"/>
    </location>
</feature>
<proteinExistence type="predicted"/>
<dbReference type="AlphaFoldDB" id="A0A550JL82"/>
<dbReference type="PANTHER" id="PTHR44591">
    <property type="entry name" value="STRESS RESPONSE REGULATOR PROTEIN 1"/>
    <property type="match status" value="1"/>
</dbReference>
<accession>A0A550JL82</accession>
<dbReference type="OrthoDB" id="9790791at2"/>
<dbReference type="RefSeq" id="WP_092052947.1">
    <property type="nucleotide sequence ID" value="NZ_FOJJ01000001.1"/>
</dbReference>
<dbReference type="GO" id="GO:0000160">
    <property type="term" value="P:phosphorelay signal transduction system"/>
    <property type="evidence" value="ECO:0007669"/>
    <property type="project" value="InterPro"/>
</dbReference>
<reference evidence="4 5" key="1">
    <citation type="submission" date="2019-07" db="EMBL/GenBank/DDBJ databases">
        <title>Insights of Desulfuromonas acetexigens electromicrobiology.</title>
        <authorList>
            <person name="Katuri K."/>
            <person name="Sapireddy V."/>
            <person name="Shaw D.R."/>
            <person name="Saikaly P."/>
        </authorList>
    </citation>
    <scope>NUCLEOTIDE SEQUENCE [LARGE SCALE GENOMIC DNA]</scope>
    <source>
        <strain evidence="4 5">2873</strain>
    </source>
</reference>
<evidence type="ECO:0000313" key="5">
    <source>
        <dbReference type="Proteomes" id="UP000317155"/>
    </source>
</evidence>
<gene>
    <name evidence="4" type="ORF">FL622_01965</name>
</gene>
<dbReference type="PANTHER" id="PTHR44591:SF3">
    <property type="entry name" value="RESPONSE REGULATORY DOMAIN-CONTAINING PROTEIN"/>
    <property type="match status" value="1"/>
</dbReference>
<dbReference type="Pfam" id="PF00072">
    <property type="entry name" value="Response_reg"/>
    <property type="match status" value="1"/>
</dbReference>
<sequence length="136" mass="14442">MAAETVDQPRLLIVDDAPQNLRLLNGILRGNYRISVAVSGLEALELAAARPPDLILLDVSMPGMDGFEVCRRLKAAPATQEIPVIFVTGLTEEEGRSRGIEAGGADFIVKPIDPVTLQAKITACLGYSLTERGNGG</sequence>
<dbReference type="Gene3D" id="3.40.50.2300">
    <property type="match status" value="1"/>
</dbReference>
<dbReference type="InterPro" id="IPR011006">
    <property type="entry name" value="CheY-like_superfamily"/>
</dbReference>
<dbReference type="InterPro" id="IPR001789">
    <property type="entry name" value="Sig_transdc_resp-reg_receiver"/>
</dbReference>
<name>A0A550JL82_9BACT</name>
<dbReference type="PROSITE" id="PS50110">
    <property type="entry name" value="RESPONSE_REGULATORY"/>
    <property type="match status" value="1"/>
</dbReference>
<dbReference type="EMBL" id="VJVV01000001">
    <property type="protein sequence ID" value="TRO83969.1"/>
    <property type="molecule type" value="Genomic_DNA"/>
</dbReference>
<evidence type="ECO:0000256" key="1">
    <source>
        <dbReference type="ARBA" id="ARBA00022553"/>
    </source>
</evidence>
<organism evidence="4 5">
    <name type="scientific">Trichloromonas acetexigens</name>
    <dbReference type="NCBI Taxonomy" id="38815"/>
    <lineage>
        <taxon>Bacteria</taxon>
        <taxon>Pseudomonadati</taxon>
        <taxon>Thermodesulfobacteriota</taxon>
        <taxon>Desulfuromonadia</taxon>
        <taxon>Desulfuromonadales</taxon>
        <taxon>Trichloromonadaceae</taxon>
        <taxon>Trichloromonas</taxon>
    </lineage>
</organism>
<keyword evidence="1 2" id="KW-0597">Phosphoprotein</keyword>
<evidence type="ECO:0000256" key="2">
    <source>
        <dbReference type="PROSITE-ProRule" id="PRU00169"/>
    </source>
</evidence>